<dbReference type="EMBL" id="BARU01010175">
    <property type="protein sequence ID" value="GAH45667.1"/>
    <property type="molecule type" value="Genomic_DNA"/>
</dbReference>
<sequence length="53" mass="6124">MDIEKFLNDILGVINGQKAWDWVAKISQYNRIQASNGYHDSLESVKEELVKTK</sequence>
<name>X1FL24_9ZZZZ</name>
<protein>
    <submittedName>
        <fullName evidence="1">Uncharacterized protein</fullName>
    </submittedName>
</protein>
<organism evidence="1">
    <name type="scientific">marine sediment metagenome</name>
    <dbReference type="NCBI Taxonomy" id="412755"/>
    <lineage>
        <taxon>unclassified sequences</taxon>
        <taxon>metagenomes</taxon>
        <taxon>ecological metagenomes</taxon>
    </lineage>
</organism>
<comment type="caution">
    <text evidence="1">The sequence shown here is derived from an EMBL/GenBank/DDBJ whole genome shotgun (WGS) entry which is preliminary data.</text>
</comment>
<reference evidence="1" key="1">
    <citation type="journal article" date="2014" name="Front. Microbiol.">
        <title>High frequency of phylogenetically diverse reductive dehalogenase-homologous genes in deep subseafloor sedimentary metagenomes.</title>
        <authorList>
            <person name="Kawai M."/>
            <person name="Futagami T."/>
            <person name="Toyoda A."/>
            <person name="Takaki Y."/>
            <person name="Nishi S."/>
            <person name="Hori S."/>
            <person name="Arai W."/>
            <person name="Tsubouchi T."/>
            <person name="Morono Y."/>
            <person name="Uchiyama I."/>
            <person name="Ito T."/>
            <person name="Fujiyama A."/>
            <person name="Inagaki F."/>
            <person name="Takami H."/>
        </authorList>
    </citation>
    <scope>NUCLEOTIDE SEQUENCE</scope>
    <source>
        <strain evidence="1">Expedition CK06-06</strain>
    </source>
</reference>
<proteinExistence type="predicted"/>
<gene>
    <name evidence="1" type="ORF">S03H2_19479</name>
</gene>
<dbReference type="AlphaFoldDB" id="X1FL24"/>
<evidence type="ECO:0000313" key="1">
    <source>
        <dbReference type="EMBL" id="GAH45667.1"/>
    </source>
</evidence>
<accession>X1FL24</accession>